<keyword evidence="1" id="KW-0812">Transmembrane</keyword>
<organism evidence="2 3">
    <name type="scientific">Musa troglodytarum</name>
    <name type="common">fe'i banana</name>
    <dbReference type="NCBI Taxonomy" id="320322"/>
    <lineage>
        <taxon>Eukaryota</taxon>
        <taxon>Viridiplantae</taxon>
        <taxon>Streptophyta</taxon>
        <taxon>Embryophyta</taxon>
        <taxon>Tracheophyta</taxon>
        <taxon>Spermatophyta</taxon>
        <taxon>Magnoliopsida</taxon>
        <taxon>Liliopsida</taxon>
        <taxon>Zingiberales</taxon>
        <taxon>Musaceae</taxon>
        <taxon>Musa</taxon>
    </lineage>
</organism>
<keyword evidence="1" id="KW-1133">Transmembrane helix</keyword>
<keyword evidence="3" id="KW-1185">Reference proteome</keyword>
<gene>
    <name evidence="2" type="ORF">MUK42_03866</name>
</gene>
<reference evidence="2" key="1">
    <citation type="submission" date="2022-05" db="EMBL/GenBank/DDBJ databases">
        <title>The Musa troglodytarum L. genome provides insights into the mechanism of non-climacteric behaviour and enrichment of carotenoids.</title>
        <authorList>
            <person name="Wang J."/>
        </authorList>
    </citation>
    <scope>NUCLEOTIDE SEQUENCE</scope>
    <source>
        <tissue evidence="2">Leaf</tissue>
    </source>
</reference>
<dbReference type="Proteomes" id="UP001055439">
    <property type="component" value="Chromosome 6"/>
</dbReference>
<feature type="transmembrane region" description="Helical" evidence="1">
    <location>
        <begin position="33"/>
        <end position="53"/>
    </location>
</feature>
<sequence>MEGSDGLLKLRRSLGGSVLIQHSYKLYDLDPSVGLVFGPQLLDLGFLFLLVYLSEQMGSGFGFWLEDACTNAEPPLILID</sequence>
<proteinExistence type="predicted"/>
<name>A0A9E7KB83_9LILI</name>
<keyword evidence="1" id="KW-0472">Membrane</keyword>
<dbReference type="EMBL" id="CP097508">
    <property type="protein sequence ID" value="URE11106.1"/>
    <property type="molecule type" value="Genomic_DNA"/>
</dbReference>
<dbReference type="AlphaFoldDB" id="A0A9E7KB83"/>
<evidence type="ECO:0000313" key="2">
    <source>
        <dbReference type="EMBL" id="URE11106.1"/>
    </source>
</evidence>
<accession>A0A9E7KB83</accession>
<protein>
    <submittedName>
        <fullName evidence="2">Uncharacterized protein</fullName>
    </submittedName>
</protein>
<evidence type="ECO:0000256" key="1">
    <source>
        <dbReference type="SAM" id="Phobius"/>
    </source>
</evidence>
<evidence type="ECO:0000313" key="3">
    <source>
        <dbReference type="Proteomes" id="UP001055439"/>
    </source>
</evidence>